<comment type="caution">
    <text evidence="2">The sequence shown here is derived from an EMBL/GenBank/DDBJ whole genome shotgun (WGS) entry which is preliminary data.</text>
</comment>
<keyword evidence="3" id="KW-1185">Reference proteome</keyword>
<gene>
    <name evidence="2" type="ORF">SASPL_131161</name>
</gene>
<feature type="compositionally biased region" description="Low complexity" evidence="1">
    <location>
        <begin position="27"/>
        <end position="47"/>
    </location>
</feature>
<sequence>MTIQRESAEEPIVAESVEAPIEENRRSTSAVVPTSSAVVPTSSDFGASGEGGEERAAREKGDGSELLVSNHRQILIGGCNAEDLAIFGFV</sequence>
<name>A0A8X8X7C9_SALSN</name>
<dbReference type="AlphaFoldDB" id="A0A8X8X7C9"/>
<protein>
    <submittedName>
        <fullName evidence="2">Uncharacterized protein</fullName>
    </submittedName>
</protein>
<evidence type="ECO:0000313" key="3">
    <source>
        <dbReference type="Proteomes" id="UP000298416"/>
    </source>
</evidence>
<dbReference type="EMBL" id="PNBA02000011">
    <property type="protein sequence ID" value="KAG6408158.1"/>
    <property type="molecule type" value="Genomic_DNA"/>
</dbReference>
<dbReference type="Proteomes" id="UP000298416">
    <property type="component" value="Unassembled WGS sequence"/>
</dbReference>
<evidence type="ECO:0000313" key="2">
    <source>
        <dbReference type="EMBL" id="KAG6408158.1"/>
    </source>
</evidence>
<accession>A0A8X8X7C9</accession>
<reference evidence="2" key="2">
    <citation type="submission" date="2020-08" db="EMBL/GenBank/DDBJ databases">
        <title>Plant Genome Project.</title>
        <authorList>
            <person name="Zhang R.-G."/>
        </authorList>
    </citation>
    <scope>NUCLEOTIDE SEQUENCE</scope>
    <source>
        <strain evidence="2">Huo1</strain>
        <tissue evidence="2">Leaf</tissue>
    </source>
</reference>
<proteinExistence type="predicted"/>
<evidence type="ECO:0000256" key="1">
    <source>
        <dbReference type="SAM" id="MobiDB-lite"/>
    </source>
</evidence>
<feature type="region of interest" description="Disordered" evidence="1">
    <location>
        <begin position="24"/>
        <end position="64"/>
    </location>
</feature>
<feature type="compositionally biased region" description="Basic and acidic residues" evidence="1">
    <location>
        <begin position="52"/>
        <end position="63"/>
    </location>
</feature>
<organism evidence="2">
    <name type="scientific">Salvia splendens</name>
    <name type="common">Scarlet sage</name>
    <dbReference type="NCBI Taxonomy" id="180675"/>
    <lineage>
        <taxon>Eukaryota</taxon>
        <taxon>Viridiplantae</taxon>
        <taxon>Streptophyta</taxon>
        <taxon>Embryophyta</taxon>
        <taxon>Tracheophyta</taxon>
        <taxon>Spermatophyta</taxon>
        <taxon>Magnoliopsida</taxon>
        <taxon>eudicotyledons</taxon>
        <taxon>Gunneridae</taxon>
        <taxon>Pentapetalae</taxon>
        <taxon>asterids</taxon>
        <taxon>lamiids</taxon>
        <taxon>Lamiales</taxon>
        <taxon>Lamiaceae</taxon>
        <taxon>Nepetoideae</taxon>
        <taxon>Mentheae</taxon>
        <taxon>Salviinae</taxon>
        <taxon>Salvia</taxon>
        <taxon>Salvia subgen. Calosphace</taxon>
        <taxon>core Calosphace</taxon>
    </lineage>
</organism>
<reference evidence="2" key="1">
    <citation type="submission" date="2018-01" db="EMBL/GenBank/DDBJ databases">
        <authorList>
            <person name="Mao J.F."/>
        </authorList>
    </citation>
    <scope>NUCLEOTIDE SEQUENCE</scope>
    <source>
        <strain evidence="2">Huo1</strain>
        <tissue evidence="2">Leaf</tissue>
    </source>
</reference>